<dbReference type="EMBL" id="JAGDEL010000002">
    <property type="protein sequence ID" value="MBO1510597.1"/>
    <property type="molecule type" value="Genomic_DNA"/>
</dbReference>
<keyword evidence="1" id="KW-0732">Signal</keyword>
<dbReference type="PROSITE" id="PS51257">
    <property type="entry name" value="PROKAR_LIPOPROTEIN"/>
    <property type="match status" value="1"/>
</dbReference>
<reference evidence="3 4" key="1">
    <citation type="submission" date="2021-03" db="EMBL/GenBank/DDBJ databases">
        <title>Whole genome sequence of Metabacillus bambusae BG109.</title>
        <authorList>
            <person name="Jeong J.W."/>
        </authorList>
    </citation>
    <scope>NUCLEOTIDE SEQUENCE [LARGE SCALE GENOMIC DNA]</scope>
    <source>
        <strain evidence="3 4">BG109</strain>
    </source>
</reference>
<dbReference type="Proteomes" id="UP000663981">
    <property type="component" value="Unassembled WGS sequence"/>
</dbReference>
<comment type="caution">
    <text evidence="3">The sequence shown here is derived from an EMBL/GenBank/DDBJ whole genome shotgun (WGS) entry which is preliminary data.</text>
</comment>
<keyword evidence="4" id="KW-1185">Reference proteome</keyword>
<dbReference type="Pfam" id="PF07995">
    <property type="entry name" value="GSDH"/>
    <property type="match status" value="1"/>
</dbReference>
<accession>A0ABS3MX48</accession>
<proteinExistence type="predicted"/>
<dbReference type="RefSeq" id="WP_207975251.1">
    <property type="nucleotide sequence ID" value="NZ_JAGDEL010000002.1"/>
</dbReference>
<dbReference type="InterPro" id="IPR011042">
    <property type="entry name" value="6-blade_b-propeller_TolB-like"/>
</dbReference>
<feature type="domain" description="Glucose/Sorbosone dehydrogenase" evidence="2">
    <location>
        <begin position="53"/>
        <end position="345"/>
    </location>
</feature>
<gene>
    <name evidence="3" type="ORF">I7822_02705</name>
</gene>
<dbReference type="SUPFAM" id="SSF50952">
    <property type="entry name" value="Soluble quinoprotein glucose dehydrogenase"/>
    <property type="match status" value="1"/>
</dbReference>
<protein>
    <submittedName>
        <fullName evidence="3">Sorbosone dehydrogenase family protein</fullName>
    </submittedName>
</protein>
<evidence type="ECO:0000313" key="3">
    <source>
        <dbReference type="EMBL" id="MBO1510597.1"/>
    </source>
</evidence>
<feature type="signal peptide" evidence="1">
    <location>
        <begin position="1"/>
        <end position="20"/>
    </location>
</feature>
<evidence type="ECO:0000256" key="1">
    <source>
        <dbReference type="SAM" id="SignalP"/>
    </source>
</evidence>
<sequence>MYKGIKTLMLLLFVTGCSFGDTTQNSNDSDKQVKLEAEETIATPVEVLATNLHIPWTITKKGGTFFISQREGKMIETNLETGLIKKQELSVTKDILHEGEGGLLGLVLAPDFESSGQAFAYYTYKEDSATKNRVIALQKEGDKWTETKVLLEGIPGGRIHNGGRMRIGPDGMLYVTTGDSGNPDLSQAKNSLAGKILRMNLDGTIPDDNPFENSYVYSYGHRNPQGLAWDDEGNLYSSEHGQSAHDEINLIKPGQNYGWPVIQGDEEEPGMVKPIYHTGENTWAPSGIDYHNGKLYIATLRDSKIRSFDLSTKSVNILHENSGRMRDVYIENSQLYTITNNRDGRGTPQKNDDKLLKIEL</sequence>
<dbReference type="InterPro" id="IPR012938">
    <property type="entry name" value="Glc/Sorbosone_DH"/>
</dbReference>
<organism evidence="3 4">
    <name type="scientific">Metabacillus bambusae</name>
    <dbReference type="NCBI Taxonomy" id="2795218"/>
    <lineage>
        <taxon>Bacteria</taxon>
        <taxon>Bacillati</taxon>
        <taxon>Bacillota</taxon>
        <taxon>Bacilli</taxon>
        <taxon>Bacillales</taxon>
        <taxon>Bacillaceae</taxon>
        <taxon>Metabacillus</taxon>
    </lineage>
</organism>
<dbReference type="PANTHER" id="PTHR19328">
    <property type="entry name" value="HEDGEHOG-INTERACTING PROTEIN"/>
    <property type="match status" value="1"/>
</dbReference>
<dbReference type="Gene3D" id="2.120.10.30">
    <property type="entry name" value="TolB, C-terminal domain"/>
    <property type="match status" value="1"/>
</dbReference>
<dbReference type="InterPro" id="IPR011041">
    <property type="entry name" value="Quinoprot_gluc/sorb_DH_b-prop"/>
</dbReference>
<name>A0ABS3MX48_9BACI</name>
<evidence type="ECO:0000313" key="4">
    <source>
        <dbReference type="Proteomes" id="UP000663981"/>
    </source>
</evidence>
<feature type="chain" id="PRO_5047211775" evidence="1">
    <location>
        <begin position="21"/>
        <end position="360"/>
    </location>
</feature>
<dbReference type="PANTHER" id="PTHR19328:SF13">
    <property type="entry name" value="HIPL1 PROTEIN"/>
    <property type="match status" value="1"/>
</dbReference>
<evidence type="ECO:0000259" key="2">
    <source>
        <dbReference type="Pfam" id="PF07995"/>
    </source>
</evidence>